<dbReference type="Proteomes" id="UP001604002">
    <property type="component" value="Unassembled WGS sequence"/>
</dbReference>
<reference evidence="3 4" key="1">
    <citation type="submission" date="2024-02" db="EMBL/GenBank/DDBJ databases">
        <title>Expansion and revision of Xanthobacter and proposal of Roseixanthobacter gen. nov.</title>
        <authorList>
            <person name="Soltysiak M.P.M."/>
            <person name="Jalihal A."/>
            <person name="Ory A."/>
            <person name="Chrisophersen C."/>
            <person name="Lee A.D."/>
            <person name="Boulton J."/>
            <person name="Springer M."/>
        </authorList>
    </citation>
    <scope>NUCLEOTIDE SEQUENCE [LARGE SCALE GENOMIC DNA]</scope>
    <source>
        <strain evidence="3 4">23A</strain>
    </source>
</reference>
<protein>
    <submittedName>
        <fullName evidence="3">Arc family DNA-binding protein</fullName>
    </submittedName>
</protein>
<sequence>MEEEEYQGPLAHLDDDDTSGEPEPAKVLVRMPKPLQRKLKGAASEHNRSLNAEILTRLAATPERTGEGPDLHRLIAALRNDVARLARDVERMSDIIALLVKMQGNGSDRA</sequence>
<dbReference type="Gene3D" id="1.10.1220.10">
    <property type="entry name" value="Met repressor-like"/>
    <property type="match status" value="1"/>
</dbReference>
<proteinExistence type="predicted"/>
<keyword evidence="3" id="KW-0238">DNA-binding</keyword>
<name>A0ABW6ZTW7_9HYPH</name>
<feature type="region of interest" description="Disordered" evidence="1">
    <location>
        <begin position="1"/>
        <end position="25"/>
    </location>
</feature>
<dbReference type="Pfam" id="PF03869">
    <property type="entry name" value="Arc"/>
    <property type="match status" value="1"/>
</dbReference>
<dbReference type="InterPro" id="IPR013321">
    <property type="entry name" value="Arc_rbn_hlx_hlx"/>
</dbReference>
<dbReference type="SUPFAM" id="SSF47598">
    <property type="entry name" value="Ribbon-helix-helix"/>
    <property type="match status" value="1"/>
</dbReference>
<gene>
    <name evidence="3" type="ORF">V5F32_08395</name>
</gene>
<organism evidence="3 4">
    <name type="scientific">Xanthobacter oligotrophicus</name>
    <dbReference type="NCBI Taxonomy" id="2607286"/>
    <lineage>
        <taxon>Bacteria</taxon>
        <taxon>Pseudomonadati</taxon>
        <taxon>Pseudomonadota</taxon>
        <taxon>Alphaproteobacteria</taxon>
        <taxon>Hyphomicrobiales</taxon>
        <taxon>Xanthobacteraceae</taxon>
        <taxon>Xanthobacter</taxon>
    </lineage>
</organism>
<evidence type="ECO:0000259" key="2">
    <source>
        <dbReference type="Pfam" id="PF03869"/>
    </source>
</evidence>
<dbReference type="InterPro" id="IPR005569">
    <property type="entry name" value="Arc_DNA-bd_dom"/>
</dbReference>
<comment type="caution">
    <text evidence="3">The sequence shown here is derived from an EMBL/GenBank/DDBJ whole genome shotgun (WGS) entry which is preliminary data.</text>
</comment>
<feature type="domain" description="Arc-like DNA binding" evidence="2">
    <location>
        <begin position="28"/>
        <end position="59"/>
    </location>
</feature>
<dbReference type="GO" id="GO:0003677">
    <property type="term" value="F:DNA binding"/>
    <property type="evidence" value="ECO:0007669"/>
    <property type="project" value="UniProtKB-KW"/>
</dbReference>
<dbReference type="RefSeq" id="WP_393992087.1">
    <property type="nucleotide sequence ID" value="NZ_JBAFVH010000004.1"/>
</dbReference>
<accession>A0ABW6ZTW7</accession>
<dbReference type="EMBL" id="JBAFVH010000004">
    <property type="protein sequence ID" value="MFG1372179.1"/>
    <property type="molecule type" value="Genomic_DNA"/>
</dbReference>
<dbReference type="InterPro" id="IPR010985">
    <property type="entry name" value="Ribbon_hlx_hlx"/>
</dbReference>
<keyword evidence="4" id="KW-1185">Reference proteome</keyword>
<evidence type="ECO:0000313" key="4">
    <source>
        <dbReference type="Proteomes" id="UP001604002"/>
    </source>
</evidence>
<evidence type="ECO:0000313" key="3">
    <source>
        <dbReference type="EMBL" id="MFG1372179.1"/>
    </source>
</evidence>
<evidence type="ECO:0000256" key="1">
    <source>
        <dbReference type="SAM" id="MobiDB-lite"/>
    </source>
</evidence>